<dbReference type="AlphaFoldDB" id="A0A2K1IW35"/>
<evidence type="ECO:0000259" key="10">
    <source>
        <dbReference type="PROSITE" id="PS50102"/>
    </source>
</evidence>
<dbReference type="SMART" id="SM00360">
    <property type="entry name" value="RRM"/>
    <property type="match status" value="2"/>
</dbReference>
<dbReference type="SUPFAM" id="SSF54928">
    <property type="entry name" value="RNA-binding domain, RBD"/>
    <property type="match status" value="2"/>
</dbReference>
<feature type="domain" description="RRM" evidence="10">
    <location>
        <begin position="303"/>
        <end position="383"/>
    </location>
</feature>
<feature type="domain" description="RanBP2-type" evidence="11">
    <location>
        <begin position="245"/>
        <end position="278"/>
    </location>
</feature>
<evidence type="ECO:0000256" key="1">
    <source>
        <dbReference type="ARBA" id="ARBA00004123"/>
    </source>
</evidence>
<dbReference type="InterPro" id="IPR035979">
    <property type="entry name" value="RBD_domain_sf"/>
</dbReference>
<feature type="region of interest" description="Disordered" evidence="9">
    <location>
        <begin position="1"/>
        <end position="83"/>
    </location>
</feature>
<evidence type="ECO:0000256" key="2">
    <source>
        <dbReference type="ARBA" id="ARBA00022723"/>
    </source>
</evidence>
<evidence type="ECO:0000256" key="7">
    <source>
        <dbReference type="PROSITE-ProRule" id="PRU00322"/>
    </source>
</evidence>
<dbReference type="InterPro" id="IPR035623">
    <property type="entry name" value="SUA-like_OCRE"/>
</dbReference>
<keyword evidence="6" id="KW-0694">RNA-binding</keyword>
<evidence type="ECO:0000256" key="9">
    <source>
        <dbReference type="SAM" id="MobiDB-lite"/>
    </source>
</evidence>
<dbReference type="SUPFAM" id="SSF90209">
    <property type="entry name" value="Ran binding protein zinc finger-like"/>
    <property type="match status" value="1"/>
</dbReference>
<dbReference type="PROSITE" id="PS50102">
    <property type="entry name" value="RRM"/>
    <property type="match status" value="2"/>
</dbReference>
<dbReference type="InterPro" id="IPR012677">
    <property type="entry name" value="Nucleotide-bd_a/b_plait_sf"/>
</dbReference>
<dbReference type="GO" id="GO:0003723">
    <property type="term" value="F:RNA binding"/>
    <property type="evidence" value="ECO:0007669"/>
    <property type="project" value="UniProtKB-UniRule"/>
</dbReference>
<feature type="coiled-coil region" evidence="8">
    <location>
        <begin position="549"/>
        <end position="579"/>
    </location>
</feature>
<dbReference type="Pfam" id="PF00076">
    <property type="entry name" value="RRM_1"/>
    <property type="match status" value="2"/>
</dbReference>
<evidence type="ECO:0000313" key="12">
    <source>
        <dbReference type="EMBL" id="PNR33478.1"/>
    </source>
</evidence>
<dbReference type="EnsemblPlants" id="Pp3c20_21810V3.1">
    <property type="protein sequence ID" value="Pp3c20_21810V3.1"/>
    <property type="gene ID" value="Pp3c20_21810"/>
</dbReference>
<dbReference type="InterPro" id="IPR036443">
    <property type="entry name" value="Znf_RanBP2_sf"/>
</dbReference>
<dbReference type="GO" id="GO:0005634">
    <property type="term" value="C:nucleus"/>
    <property type="evidence" value="ECO:0007669"/>
    <property type="project" value="UniProtKB-SubCell"/>
</dbReference>
<reference evidence="12 14" key="2">
    <citation type="journal article" date="2018" name="Plant J.">
        <title>The Physcomitrella patens chromosome-scale assembly reveals moss genome structure and evolution.</title>
        <authorList>
            <person name="Lang D."/>
            <person name="Ullrich K.K."/>
            <person name="Murat F."/>
            <person name="Fuchs J."/>
            <person name="Jenkins J."/>
            <person name="Haas F.B."/>
            <person name="Piednoel M."/>
            <person name="Gundlach H."/>
            <person name="Van Bel M."/>
            <person name="Meyberg R."/>
            <person name="Vives C."/>
            <person name="Morata J."/>
            <person name="Symeonidi A."/>
            <person name="Hiss M."/>
            <person name="Muchero W."/>
            <person name="Kamisugi Y."/>
            <person name="Saleh O."/>
            <person name="Blanc G."/>
            <person name="Decker E.L."/>
            <person name="van Gessel N."/>
            <person name="Grimwood J."/>
            <person name="Hayes R.D."/>
            <person name="Graham S.W."/>
            <person name="Gunter L.E."/>
            <person name="McDaniel S.F."/>
            <person name="Hoernstein S.N.W."/>
            <person name="Larsson A."/>
            <person name="Li F.W."/>
            <person name="Perroud P.F."/>
            <person name="Phillips J."/>
            <person name="Ranjan P."/>
            <person name="Rokshar D.S."/>
            <person name="Rothfels C.J."/>
            <person name="Schneider L."/>
            <person name="Shu S."/>
            <person name="Stevenson D.W."/>
            <person name="Thummler F."/>
            <person name="Tillich M."/>
            <person name="Villarreal Aguilar J.C."/>
            <person name="Widiez T."/>
            <person name="Wong G.K."/>
            <person name="Wymore A."/>
            <person name="Zhang Y."/>
            <person name="Zimmer A.D."/>
            <person name="Quatrano R.S."/>
            <person name="Mayer K.F.X."/>
            <person name="Goodstein D."/>
            <person name="Casacuberta J.M."/>
            <person name="Vandepoele K."/>
            <person name="Reski R."/>
            <person name="Cuming A.C."/>
            <person name="Tuskan G.A."/>
            <person name="Maumus F."/>
            <person name="Salse J."/>
            <person name="Schmutz J."/>
            <person name="Rensing S.A."/>
        </authorList>
    </citation>
    <scope>NUCLEOTIDE SEQUENCE [LARGE SCALE GENOMIC DNA]</scope>
    <source>
        <strain evidence="13 14">cv. Gransden 2004</strain>
    </source>
</reference>
<dbReference type="Gene3D" id="4.10.1060.10">
    <property type="entry name" value="Zinc finger, RanBP2-type"/>
    <property type="match status" value="1"/>
</dbReference>
<dbReference type="PANTHER" id="PTHR13948">
    <property type="entry name" value="RNA-BINDING PROTEIN"/>
    <property type="match status" value="1"/>
</dbReference>
<keyword evidence="3 7" id="KW-0863">Zinc-finger</keyword>
<dbReference type="GO" id="GO:0008270">
    <property type="term" value="F:zinc ion binding"/>
    <property type="evidence" value="ECO:0007669"/>
    <property type="project" value="UniProtKB-KW"/>
</dbReference>
<evidence type="ECO:0000313" key="13">
    <source>
        <dbReference type="EnsemblPlants" id="Pp3c20_21810V3.1"/>
    </source>
</evidence>
<dbReference type="InterPro" id="IPR001876">
    <property type="entry name" value="Znf_RanBP2"/>
</dbReference>
<keyword evidence="2" id="KW-0479">Metal-binding</keyword>
<dbReference type="PROSITE" id="PS01358">
    <property type="entry name" value="ZF_RANBP2_1"/>
    <property type="match status" value="1"/>
</dbReference>
<dbReference type="SMART" id="SM00547">
    <property type="entry name" value="ZnF_RBZ"/>
    <property type="match status" value="1"/>
</dbReference>
<dbReference type="STRING" id="3218.A0A2K1IW35"/>
<evidence type="ECO:0000313" key="14">
    <source>
        <dbReference type="Proteomes" id="UP000006727"/>
    </source>
</evidence>
<dbReference type="InterPro" id="IPR000504">
    <property type="entry name" value="RRM_dom"/>
</dbReference>
<feature type="compositionally biased region" description="Basic and acidic residues" evidence="9">
    <location>
        <begin position="14"/>
        <end position="83"/>
    </location>
</feature>
<feature type="domain" description="RRM" evidence="10">
    <location>
        <begin position="147"/>
        <end position="227"/>
    </location>
</feature>
<accession>A0A2K1IW35</accession>
<keyword evidence="8" id="KW-0175">Coiled coil</keyword>
<sequence>MADIPRPRSGIPRPRRDEAPGFRREEISPRERSSRRSRSDDDDHDRDRGQECSRRRRDRDFDRSRSRSRELERDRGKCSPDRSRCHDRVRSFYGDDRNFFRCSCRSPRSRSTEAVGGESGYDELRIDRRLDKESSRYHAASATPPSATLVIKGLSQNICEDDLSQALADWGPLRHVRVIKERSTGVSRGFAFVDFPDVEAAQKMMDGVGYEGIIINGLRMFFEYSSKPTGGPGILPGPGRGASVKRGLAAADWICTVCGCNNFARRVVCFQCNEARTDESPAVDVTAASGAGARRTSEAGPTHVLVVRGLDETVDEESLHCEFSKYAPIKDLRLVRDKFTNISRGFAFIYFYSVEDAAKALDSTNGVALNKNGQVLRVAFARSIGPASAVSAQGSAAAAAAIEAATFAQQYDVMGWPPKEYKLCESMDMRVQQGADAEGGSGGAPQSSFVWDEASGYYYDASSGFYYDGNRGLYYNGNSGVWYTYDKKSQQYNTYVSPEITTTAVETMETPVSTTAASTAKAAVISAPANSALDSQSEPKKPTLAEAVAAAAEAAKLTAKNEKEKMKEKERELRKSVLLGGGKKKLNNVLSVWKQRQHEDSIPAALAEETYPSSSDVVMDGTVNNSIGWGSSLRVSARVSFVASAGRGTATLGRGEGNPFSGNYHPFEGTGRARPVPQTCRRGVSVSGVSSSLVLSEGSGRGAGRGKGAGTGYPSIGSGCSERHVGVTPFKTDASALGAFSNVTTAISNRRRFTETPPPSGYRDRAAERRNLYASTSSGDLCEGDGKGKGIRYF</sequence>
<protein>
    <submittedName>
        <fullName evidence="12 13">Uncharacterized protein</fullName>
    </submittedName>
</protein>
<dbReference type="InterPro" id="IPR041591">
    <property type="entry name" value="OCRE"/>
</dbReference>
<dbReference type="CDD" id="cd12313">
    <property type="entry name" value="RRM1_RRM2_RBM5_like"/>
    <property type="match status" value="1"/>
</dbReference>
<dbReference type="EMBL" id="ABEU02000020">
    <property type="protein sequence ID" value="PNR33478.1"/>
    <property type="molecule type" value="Genomic_DNA"/>
</dbReference>
<dbReference type="PANTHER" id="PTHR13948:SF3">
    <property type="entry name" value="FI21118P1"/>
    <property type="match status" value="1"/>
</dbReference>
<evidence type="ECO:0000256" key="3">
    <source>
        <dbReference type="ARBA" id="ARBA00022771"/>
    </source>
</evidence>
<evidence type="ECO:0000256" key="4">
    <source>
        <dbReference type="ARBA" id="ARBA00022833"/>
    </source>
</evidence>
<comment type="subcellular location">
    <subcellularLocation>
        <location evidence="1">Nucleus</location>
    </subcellularLocation>
</comment>
<gene>
    <name evidence="13" type="primary">LOC112273223</name>
    <name evidence="12" type="ORF">PHYPA_025422</name>
</gene>
<dbReference type="PaxDb" id="3218-PP1S40_67V6.1"/>
<dbReference type="CDD" id="cd16166">
    <property type="entry name" value="OCRE_SUA_like"/>
    <property type="match status" value="1"/>
</dbReference>
<evidence type="ECO:0000259" key="11">
    <source>
        <dbReference type="PROSITE" id="PS50199"/>
    </source>
</evidence>
<name>A0A2K1IW35_PHYPA</name>
<reference evidence="13" key="3">
    <citation type="submission" date="2020-12" db="UniProtKB">
        <authorList>
            <consortium name="EnsemblPlants"/>
        </authorList>
    </citation>
    <scope>IDENTIFICATION</scope>
</reference>
<dbReference type="Pfam" id="PF17780">
    <property type="entry name" value="OCRE"/>
    <property type="match status" value="1"/>
</dbReference>
<keyword evidence="5" id="KW-0539">Nucleus</keyword>
<keyword evidence="14" id="KW-1185">Reference proteome</keyword>
<dbReference type="Gene3D" id="3.30.70.330">
    <property type="match status" value="2"/>
</dbReference>
<organism evidence="12">
    <name type="scientific">Physcomitrium patens</name>
    <name type="common">Spreading-leaved earth moss</name>
    <name type="synonym">Physcomitrella patens</name>
    <dbReference type="NCBI Taxonomy" id="3218"/>
    <lineage>
        <taxon>Eukaryota</taxon>
        <taxon>Viridiplantae</taxon>
        <taxon>Streptophyta</taxon>
        <taxon>Embryophyta</taxon>
        <taxon>Bryophyta</taxon>
        <taxon>Bryophytina</taxon>
        <taxon>Bryopsida</taxon>
        <taxon>Funariidae</taxon>
        <taxon>Funariales</taxon>
        <taxon>Funariaceae</taxon>
        <taxon>Physcomitrium</taxon>
    </lineage>
</organism>
<evidence type="ECO:0000256" key="8">
    <source>
        <dbReference type="SAM" id="Coils"/>
    </source>
</evidence>
<evidence type="ECO:0000256" key="6">
    <source>
        <dbReference type="PROSITE-ProRule" id="PRU00176"/>
    </source>
</evidence>
<reference evidence="12 14" key="1">
    <citation type="journal article" date="2008" name="Science">
        <title>The Physcomitrella genome reveals evolutionary insights into the conquest of land by plants.</title>
        <authorList>
            <person name="Rensing S."/>
            <person name="Lang D."/>
            <person name="Zimmer A."/>
            <person name="Terry A."/>
            <person name="Salamov A."/>
            <person name="Shapiro H."/>
            <person name="Nishiyama T."/>
            <person name="Perroud P.-F."/>
            <person name="Lindquist E."/>
            <person name="Kamisugi Y."/>
            <person name="Tanahashi T."/>
            <person name="Sakakibara K."/>
            <person name="Fujita T."/>
            <person name="Oishi K."/>
            <person name="Shin-I T."/>
            <person name="Kuroki Y."/>
            <person name="Toyoda A."/>
            <person name="Suzuki Y."/>
            <person name="Hashimoto A."/>
            <person name="Yamaguchi K."/>
            <person name="Sugano A."/>
            <person name="Kohara Y."/>
            <person name="Fujiyama A."/>
            <person name="Anterola A."/>
            <person name="Aoki S."/>
            <person name="Ashton N."/>
            <person name="Barbazuk W.B."/>
            <person name="Barker E."/>
            <person name="Bennetzen J."/>
            <person name="Bezanilla M."/>
            <person name="Blankenship R."/>
            <person name="Cho S.H."/>
            <person name="Dutcher S."/>
            <person name="Estelle M."/>
            <person name="Fawcett J.A."/>
            <person name="Gundlach H."/>
            <person name="Hanada K."/>
            <person name="Heyl A."/>
            <person name="Hicks K.A."/>
            <person name="Hugh J."/>
            <person name="Lohr M."/>
            <person name="Mayer K."/>
            <person name="Melkozernov A."/>
            <person name="Murata T."/>
            <person name="Nelson D."/>
            <person name="Pils B."/>
            <person name="Prigge M."/>
            <person name="Reiss B."/>
            <person name="Renner T."/>
            <person name="Rombauts S."/>
            <person name="Rushton P."/>
            <person name="Sanderfoot A."/>
            <person name="Schween G."/>
            <person name="Shiu S.-H."/>
            <person name="Stueber K."/>
            <person name="Theodoulou F.L."/>
            <person name="Tu H."/>
            <person name="Van de Peer Y."/>
            <person name="Verrier P.J."/>
            <person name="Waters E."/>
            <person name="Wood A."/>
            <person name="Yang L."/>
            <person name="Cove D."/>
            <person name="Cuming A."/>
            <person name="Hasebe M."/>
            <person name="Lucas S."/>
            <person name="Mishler D.B."/>
            <person name="Reski R."/>
            <person name="Grigoriev I."/>
            <person name="Quatrano R.S."/>
            <person name="Boore J.L."/>
        </authorList>
    </citation>
    <scope>NUCLEOTIDE SEQUENCE [LARGE SCALE GENOMIC DNA]</scope>
    <source>
        <strain evidence="13 14">cv. Gransden 2004</strain>
    </source>
</reference>
<keyword evidence="4" id="KW-0862">Zinc</keyword>
<dbReference type="PROSITE" id="PS50199">
    <property type="entry name" value="ZF_RANBP2_2"/>
    <property type="match status" value="1"/>
</dbReference>
<dbReference type="Proteomes" id="UP000006727">
    <property type="component" value="Chromosome 20"/>
</dbReference>
<dbReference type="Gramene" id="Pp3c20_21810V3.1">
    <property type="protein sequence ID" value="Pp3c20_21810V3.1"/>
    <property type="gene ID" value="Pp3c20_21810"/>
</dbReference>
<proteinExistence type="predicted"/>
<evidence type="ECO:0000256" key="5">
    <source>
        <dbReference type="ARBA" id="ARBA00023242"/>
    </source>
</evidence>